<dbReference type="PROSITE" id="PS51219">
    <property type="entry name" value="DPCK"/>
    <property type="match status" value="1"/>
</dbReference>
<evidence type="ECO:0000256" key="6">
    <source>
        <dbReference type="NCBIfam" id="TIGR00152"/>
    </source>
</evidence>
<keyword evidence="5" id="KW-0808">Transferase</keyword>
<dbReference type="OrthoDB" id="9812943at2"/>
<evidence type="ECO:0000313" key="7">
    <source>
        <dbReference type="EMBL" id="TCT24998.1"/>
    </source>
</evidence>
<keyword evidence="8" id="KW-1185">Reference proteome</keyword>
<dbReference type="AlphaFoldDB" id="A0A4R3N6W4"/>
<dbReference type="GO" id="GO:0004140">
    <property type="term" value="F:dephospho-CoA kinase activity"/>
    <property type="evidence" value="ECO:0007669"/>
    <property type="project" value="UniProtKB-UniRule"/>
</dbReference>
<keyword evidence="3 5" id="KW-0067">ATP-binding</keyword>
<evidence type="ECO:0000256" key="1">
    <source>
        <dbReference type="ARBA" id="ARBA00009018"/>
    </source>
</evidence>
<reference evidence="7 8" key="1">
    <citation type="submission" date="2019-03" db="EMBL/GenBank/DDBJ databases">
        <title>Genomic Encyclopedia of Type Strains, Phase IV (KMG-IV): sequencing the most valuable type-strain genomes for metagenomic binning, comparative biology and taxonomic classification.</title>
        <authorList>
            <person name="Goeker M."/>
        </authorList>
    </citation>
    <scope>NUCLEOTIDE SEQUENCE [LARGE SCALE GENOMIC DNA]</scope>
    <source>
        <strain evidence="7 8">DSM 25894</strain>
    </source>
</reference>
<gene>
    <name evidence="5" type="primary">coaE</name>
    <name evidence="7" type="ORF">EDD68_10465</name>
</gene>
<dbReference type="SUPFAM" id="SSF52540">
    <property type="entry name" value="P-loop containing nucleoside triphosphate hydrolases"/>
    <property type="match status" value="1"/>
</dbReference>
<keyword evidence="5" id="KW-0963">Cytoplasm</keyword>
<organism evidence="7 8">
    <name type="scientific">Melghiribacillus thermohalophilus</name>
    <dbReference type="NCBI Taxonomy" id="1324956"/>
    <lineage>
        <taxon>Bacteria</taxon>
        <taxon>Bacillati</taxon>
        <taxon>Bacillota</taxon>
        <taxon>Bacilli</taxon>
        <taxon>Bacillales</taxon>
        <taxon>Bacillaceae</taxon>
        <taxon>Melghiribacillus</taxon>
    </lineage>
</organism>
<dbReference type="InterPro" id="IPR027417">
    <property type="entry name" value="P-loop_NTPase"/>
</dbReference>
<dbReference type="InterPro" id="IPR001977">
    <property type="entry name" value="Depp_CoAkinase"/>
</dbReference>
<comment type="caution">
    <text evidence="7">The sequence shown here is derived from an EMBL/GenBank/DDBJ whole genome shotgun (WGS) entry which is preliminary data.</text>
</comment>
<dbReference type="GO" id="GO:0015937">
    <property type="term" value="P:coenzyme A biosynthetic process"/>
    <property type="evidence" value="ECO:0007669"/>
    <property type="project" value="UniProtKB-UniRule"/>
</dbReference>
<feature type="binding site" evidence="5">
    <location>
        <begin position="12"/>
        <end position="17"/>
    </location>
    <ligand>
        <name>ATP</name>
        <dbReference type="ChEBI" id="CHEBI:30616"/>
    </ligand>
</feature>
<name>A0A4R3N6W4_9BACI</name>
<keyword evidence="4 5" id="KW-0173">Coenzyme A biosynthesis</keyword>
<comment type="catalytic activity">
    <reaction evidence="5">
        <text>3'-dephospho-CoA + ATP = ADP + CoA + H(+)</text>
        <dbReference type="Rhea" id="RHEA:18245"/>
        <dbReference type="ChEBI" id="CHEBI:15378"/>
        <dbReference type="ChEBI" id="CHEBI:30616"/>
        <dbReference type="ChEBI" id="CHEBI:57287"/>
        <dbReference type="ChEBI" id="CHEBI:57328"/>
        <dbReference type="ChEBI" id="CHEBI:456216"/>
        <dbReference type="EC" id="2.7.1.24"/>
    </reaction>
</comment>
<comment type="similarity">
    <text evidence="1 5">Belongs to the CoaE family.</text>
</comment>
<comment type="subcellular location">
    <subcellularLocation>
        <location evidence="5">Cytoplasm</location>
    </subcellularLocation>
</comment>
<comment type="pathway">
    <text evidence="5">Cofactor biosynthesis; coenzyme A biosynthesis; CoA from (R)-pantothenate: step 5/5.</text>
</comment>
<evidence type="ECO:0000256" key="3">
    <source>
        <dbReference type="ARBA" id="ARBA00022840"/>
    </source>
</evidence>
<evidence type="ECO:0000256" key="4">
    <source>
        <dbReference type="ARBA" id="ARBA00022993"/>
    </source>
</evidence>
<keyword evidence="5 7" id="KW-0418">Kinase</keyword>
<sequence>MTLVIGLTGSIATGKSTVAKMFLELGVPVIDADQISREVVESGERAYEKIVDVFGKRILRDDGTINRKKLGAIVFQNEEKRKVLNRIVHPEVRKKMLERRDRLVDDNKKAVVLDIPLLFESKLTHFVEKTVVVYVNPDVQLKRLMSRDDITEEEALHRIHAQIPIGEKAEMADEIIDNNGTIEETYQQVKNILKKWNII</sequence>
<dbReference type="Proteomes" id="UP000294650">
    <property type="component" value="Unassembled WGS sequence"/>
</dbReference>
<evidence type="ECO:0000313" key="8">
    <source>
        <dbReference type="Proteomes" id="UP000294650"/>
    </source>
</evidence>
<dbReference type="PANTHER" id="PTHR10695:SF46">
    <property type="entry name" value="BIFUNCTIONAL COENZYME A SYNTHASE-RELATED"/>
    <property type="match status" value="1"/>
</dbReference>
<dbReference type="EMBL" id="SMAN01000004">
    <property type="protein sequence ID" value="TCT24998.1"/>
    <property type="molecule type" value="Genomic_DNA"/>
</dbReference>
<dbReference type="RefSeq" id="WP_132371163.1">
    <property type="nucleotide sequence ID" value="NZ_SMAN01000004.1"/>
</dbReference>
<accession>A0A4R3N6W4</accession>
<comment type="function">
    <text evidence="5">Catalyzes the phosphorylation of the 3'-hydroxyl group of dephosphocoenzyme A to form coenzyme A.</text>
</comment>
<dbReference type="Pfam" id="PF01121">
    <property type="entry name" value="CoaE"/>
    <property type="match status" value="1"/>
</dbReference>
<dbReference type="UniPathway" id="UPA00241">
    <property type="reaction ID" value="UER00356"/>
</dbReference>
<protein>
    <recommendedName>
        <fullName evidence="5 6">Dephospho-CoA kinase</fullName>
        <ecNumber evidence="5 6">2.7.1.24</ecNumber>
    </recommendedName>
    <alternativeName>
        <fullName evidence="5">Dephosphocoenzyme A kinase</fullName>
    </alternativeName>
</protein>
<dbReference type="CDD" id="cd02022">
    <property type="entry name" value="DPCK"/>
    <property type="match status" value="1"/>
</dbReference>
<keyword evidence="2 5" id="KW-0547">Nucleotide-binding</keyword>
<dbReference type="GO" id="GO:0005737">
    <property type="term" value="C:cytoplasm"/>
    <property type="evidence" value="ECO:0007669"/>
    <property type="project" value="UniProtKB-SubCell"/>
</dbReference>
<dbReference type="GO" id="GO:0005524">
    <property type="term" value="F:ATP binding"/>
    <property type="evidence" value="ECO:0007669"/>
    <property type="project" value="UniProtKB-UniRule"/>
</dbReference>
<dbReference type="PANTHER" id="PTHR10695">
    <property type="entry name" value="DEPHOSPHO-COA KINASE-RELATED"/>
    <property type="match status" value="1"/>
</dbReference>
<proteinExistence type="inferred from homology"/>
<evidence type="ECO:0000256" key="2">
    <source>
        <dbReference type="ARBA" id="ARBA00022741"/>
    </source>
</evidence>
<dbReference type="NCBIfam" id="TIGR00152">
    <property type="entry name" value="dephospho-CoA kinase"/>
    <property type="match status" value="1"/>
</dbReference>
<dbReference type="HAMAP" id="MF_00376">
    <property type="entry name" value="Dephospho_CoA_kinase"/>
    <property type="match status" value="1"/>
</dbReference>
<evidence type="ECO:0000256" key="5">
    <source>
        <dbReference type="HAMAP-Rule" id="MF_00376"/>
    </source>
</evidence>
<dbReference type="FunFam" id="3.40.50.300:FF:000485">
    <property type="entry name" value="Dephospho-CoA kinase CAB5"/>
    <property type="match status" value="1"/>
</dbReference>
<dbReference type="Gene3D" id="3.40.50.300">
    <property type="entry name" value="P-loop containing nucleotide triphosphate hydrolases"/>
    <property type="match status" value="1"/>
</dbReference>
<dbReference type="EC" id="2.7.1.24" evidence="5 6"/>